<keyword evidence="2" id="KW-0472">Membrane</keyword>
<dbReference type="InterPro" id="IPR006619">
    <property type="entry name" value="PGRP_domain_met/bac"/>
</dbReference>
<dbReference type="KEGG" id="ctae:BGI42_13105"/>
<dbReference type="GO" id="GO:0009253">
    <property type="term" value="P:peptidoglycan catabolic process"/>
    <property type="evidence" value="ECO:0007669"/>
    <property type="project" value="InterPro"/>
</dbReference>
<name>A0A1D7XN57_9CLOT</name>
<gene>
    <name evidence="5" type="ORF">BGI42_13105</name>
</gene>
<feature type="domain" description="Peptidoglycan recognition protein family" evidence="4">
    <location>
        <begin position="101"/>
        <end position="227"/>
    </location>
</feature>
<dbReference type="SMART" id="SM00644">
    <property type="entry name" value="Ami_2"/>
    <property type="match status" value="1"/>
</dbReference>
<sequence>MISITGKNGYKNKYKKKVRDRGNLESGYNLRYKEIEKNINKQSFRNKAIVSLVILVALSFTIGYLGKCRYVRFLNDNPYYTGNKIKISVLQSKLPSLKDELGIRDIHYNWAGDLEYDNNPMLLVFHHAASSNLTANQIHDMHVRKKWCGIGYHFYIRKDGTIYRGRPEEAIGAHIKGQNKNTLGICIEGNLEKDEPTEQEIDALEKLSTYLIIKYNISKVQGHGDTYETLCPGENFPMENVKKAIINEMQELSND</sequence>
<evidence type="ECO:0000256" key="1">
    <source>
        <dbReference type="ARBA" id="ARBA00007553"/>
    </source>
</evidence>
<dbReference type="SMART" id="SM00701">
    <property type="entry name" value="PGRP"/>
    <property type="match status" value="1"/>
</dbReference>
<dbReference type="Pfam" id="PF01510">
    <property type="entry name" value="Amidase_2"/>
    <property type="match status" value="1"/>
</dbReference>
<dbReference type="CDD" id="cd06583">
    <property type="entry name" value="PGRP"/>
    <property type="match status" value="1"/>
</dbReference>
<feature type="domain" description="N-acetylmuramoyl-L-alanine amidase" evidence="3">
    <location>
        <begin position="109"/>
        <end position="233"/>
    </location>
</feature>
<comment type="similarity">
    <text evidence="1">Belongs to the N-acetylmuramoyl-L-alanine amidase 2 family.</text>
</comment>
<dbReference type="PANTHER" id="PTHR11022:SF41">
    <property type="entry name" value="PEPTIDOGLYCAN-RECOGNITION PROTEIN LC-RELATED"/>
    <property type="match status" value="1"/>
</dbReference>
<dbReference type="InterPro" id="IPR002502">
    <property type="entry name" value="Amidase_domain"/>
</dbReference>
<accession>A0A1D7XN57</accession>
<proteinExistence type="inferred from homology"/>
<dbReference type="STRING" id="394958.BGI42_13105"/>
<dbReference type="Proteomes" id="UP000094652">
    <property type="component" value="Chromosome"/>
</dbReference>
<protein>
    <submittedName>
        <fullName evidence="5">N-acetylmuramoyl-L-alanine amidase</fullName>
    </submittedName>
</protein>
<keyword evidence="2" id="KW-1133">Transmembrane helix</keyword>
<feature type="transmembrane region" description="Helical" evidence="2">
    <location>
        <begin position="48"/>
        <end position="66"/>
    </location>
</feature>
<keyword evidence="6" id="KW-1185">Reference proteome</keyword>
<reference evidence="6" key="1">
    <citation type="submission" date="2016-09" db="EMBL/GenBank/DDBJ databases">
        <title>Genomics of Clostridium taeniosporum, an organism which forms endospores with ribbon-like appendages.</title>
        <authorList>
            <person name="Walker J.R."/>
        </authorList>
    </citation>
    <scope>NUCLEOTIDE SEQUENCE [LARGE SCALE GENOMIC DNA]</scope>
    <source>
        <strain evidence="6">1/k</strain>
    </source>
</reference>
<dbReference type="SUPFAM" id="SSF55846">
    <property type="entry name" value="N-acetylmuramoyl-L-alanine amidase-like"/>
    <property type="match status" value="1"/>
</dbReference>
<evidence type="ECO:0000313" key="6">
    <source>
        <dbReference type="Proteomes" id="UP000094652"/>
    </source>
</evidence>
<dbReference type="AlphaFoldDB" id="A0A1D7XN57"/>
<dbReference type="OrthoDB" id="9811296at2"/>
<evidence type="ECO:0000313" key="5">
    <source>
        <dbReference type="EMBL" id="AOR24620.1"/>
    </source>
</evidence>
<dbReference type="InterPro" id="IPR015510">
    <property type="entry name" value="PGRP"/>
</dbReference>
<dbReference type="RefSeq" id="WP_069680746.1">
    <property type="nucleotide sequence ID" value="NZ_CP017253.2"/>
</dbReference>
<organism evidence="5 6">
    <name type="scientific">Clostridium taeniosporum</name>
    <dbReference type="NCBI Taxonomy" id="394958"/>
    <lineage>
        <taxon>Bacteria</taxon>
        <taxon>Bacillati</taxon>
        <taxon>Bacillota</taxon>
        <taxon>Clostridia</taxon>
        <taxon>Eubacteriales</taxon>
        <taxon>Clostridiaceae</taxon>
        <taxon>Clostridium</taxon>
    </lineage>
</organism>
<dbReference type="GO" id="GO:0008745">
    <property type="term" value="F:N-acetylmuramoyl-L-alanine amidase activity"/>
    <property type="evidence" value="ECO:0007669"/>
    <property type="project" value="InterPro"/>
</dbReference>
<dbReference type="PANTHER" id="PTHR11022">
    <property type="entry name" value="PEPTIDOGLYCAN RECOGNITION PROTEIN"/>
    <property type="match status" value="1"/>
</dbReference>
<keyword evidence="2" id="KW-0812">Transmembrane</keyword>
<dbReference type="EMBL" id="CP017253">
    <property type="protein sequence ID" value="AOR24620.1"/>
    <property type="molecule type" value="Genomic_DNA"/>
</dbReference>
<evidence type="ECO:0000256" key="2">
    <source>
        <dbReference type="SAM" id="Phobius"/>
    </source>
</evidence>
<evidence type="ECO:0000259" key="3">
    <source>
        <dbReference type="SMART" id="SM00644"/>
    </source>
</evidence>
<evidence type="ECO:0000259" key="4">
    <source>
        <dbReference type="SMART" id="SM00701"/>
    </source>
</evidence>
<dbReference type="GO" id="GO:0008270">
    <property type="term" value="F:zinc ion binding"/>
    <property type="evidence" value="ECO:0007669"/>
    <property type="project" value="InterPro"/>
</dbReference>
<dbReference type="Gene3D" id="3.40.80.10">
    <property type="entry name" value="Peptidoglycan recognition protein-like"/>
    <property type="match status" value="1"/>
</dbReference>
<dbReference type="InterPro" id="IPR036505">
    <property type="entry name" value="Amidase/PGRP_sf"/>
</dbReference>